<dbReference type="GeneID" id="28815810"/>
<sequence>MGLIVCRGVEIPRLSPGLVDVDIEKMVQTFDNFSIQELDDLQYIDTIPFNGVNRSILAFFSGLFKFLERMVHKSESTRCFEEGSAAYSRDLAMSMATSPELLGNEVPNRVGSLSAEIFRHDARNADYRCFPRKLQEGKWTFMLISDVPDGLENSTKYPLWRYAFITAAPSHRGSKRKAPGFGFEGENCPSSTWNRLPRSTPDIVIADIGAYLGSIIPSEAMGVKDTRQKVLEAWQAAMWRKIEVTYRRRGGPDRKRTSWKRPKLCSRKEVESWLGSSDFDEAKQEKWRKDRLEMRS</sequence>
<gene>
    <name evidence="1" type="ORF">LY89DRAFT_238991</name>
</gene>
<protein>
    <submittedName>
        <fullName evidence="1">Uncharacterized protein</fullName>
    </submittedName>
</protein>
<evidence type="ECO:0000313" key="1">
    <source>
        <dbReference type="EMBL" id="KUJ11174.1"/>
    </source>
</evidence>
<dbReference type="KEGG" id="psco:LY89DRAFT_238991"/>
<organism evidence="1 2">
    <name type="scientific">Mollisia scopiformis</name>
    <name type="common">Conifer needle endophyte fungus</name>
    <name type="synonym">Phialocephala scopiformis</name>
    <dbReference type="NCBI Taxonomy" id="149040"/>
    <lineage>
        <taxon>Eukaryota</taxon>
        <taxon>Fungi</taxon>
        <taxon>Dikarya</taxon>
        <taxon>Ascomycota</taxon>
        <taxon>Pezizomycotina</taxon>
        <taxon>Leotiomycetes</taxon>
        <taxon>Helotiales</taxon>
        <taxon>Mollisiaceae</taxon>
        <taxon>Mollisia</taxon>
    </lineage>
</organism>
<dbReference type="Proteomes" id="UP000070700">
    <property type="component" value="Unassembled WGS sequence"/>
</dbReference>
<dbReference type="RefSeq" id="XP_018065529.1">
    <property type="nucleotide sequence ID" value="XM_018206084.1"/>
</dbReference>
<evidence type="ECO:0000313" key="2">
    <source>
        <dbReference type="Proteomes" id="UP000070700"/>
    </source>
</evidence>
<keyword evidence="2" id="KW-1185">Reference proteome</keyword>
<name>A0A194WU15_MOLSC</name>
<reference evidence="1 2" key="1">
    <citation type="submission" date="2015-10" db="EMBL/GenBank/DDBJ databases">
        <title>Full genome of DAOMC 229536 Phialocephala scopiformis, a fungal endophyte of spruce producing the potent anti-insectan compound rugulosin.</title>
        <authorList>
            <consortium name="DOE Joint Genome Institute"/>
            <person name="Walker A.K."/>
            <person name="Frasz S.L."/>
            <person name="Seifert K.A."/>
            <person name="Miller J.D."/>
            <person name="Mondo S.J."/>
            <person name="Labutti K."/>
            <person name="Lipzen A."/>
            <person name="Dockter R."/>
            <person name="Kennedy M."/>
            <person name="Grigoriev I.V."/>
            <person name="Spatafora J.W."/>
        </authorList>
    </citation>
    <scope>NUCLEOTIDE SEQUENCE [LARGE SCALE GENOMIC DNA]</scope>
    <source>
        <strain evidence="1 2">CBS 120377</strain>
    </source>
</reference>
<dbReference type="EMBL" id="KQ947427">
    <property type="protein sequence ID" value="KUJ11174.1"/>
    <property type="molecule type" value="Genomic_DNA"/>
</dbReference>
<dbReference type="AlphaFoldDB" id="A0A194WU15"/>
<dbReference type="InParanoid" id="A0A194WU15"/>
<accession>A0A194WU15</accession>
<proteinExistence type="predicted"/>